<sequence length="302" mass="33069">MTHTHDEAMSQGQLLLLEGQQLLAQGDRAGAAQVLARARDERDTLLDAHALIEGHGLGGSYSNIMGLDCTISAQDDIFAFFADHPSSRNPLRDYLADGWRTLAELMLLLETVGQPLLATPRVLEFASGHGRFTRHLVKALGTDRIAVSDVVPGAVEFARNTFGVQGFVSASRPEDVRWPQRYELVFVLSLFSHLPRSTWGRWLAQLYQAVTPAGLLVFSTHGAKAAAYDNVQLDAEGFFFAPSSESQAIDKNEYGTTFTSQDFVRARIAEECGAASLVHSSAVHFWNHQDAWVLRKAAGEGT</sequence>
<proteinExistence type="predicted"/>
<dbReference type="AlphaFoldDB" id="A0A2R3QAE6"/>
<dbReference type="SUPFAM" id="SSF53335">
    <property type="entry name" value="S-adenosyl-L-methionine-dependent methyltransferases"/>
    <property type="match status" value="1"/>
</dbReference>
<dbReference type="Pfam" id="PF13489">
    <property type="entry name" value="Methyltransf_23"/>
    <property type="match status" value="1"/>
</dbReference>
<dbReference type="GO" id="GO:0008168">
    <property type="term" value="F:methyltransferase activity"/>
    <property type="evidence" value="ECO:0007669"/>
    <property type="project" value="UniProtKB-KW"/>
</dbReference>
<name>A0A2R3QAE6_9BURK</name>
<evidence type="ECO:0000313" key="2">
    <source>
        <dbReference type="Proteomes" id="UP000237925"/>
    </source>
</evidence>
<keyword evidence="1" id="KW-0489">Methyltransferase</keyword>
<reference evidence="1 2" key="1">
    <citation type="submission" date="2018-03" db="EMBL/GenBank/DDBJ databases">
        <title>Genome sequencing of Melaminivora sp.</title>
        <authorList>
            <person name="Kim S.-J."/>
            <person name="Heo J."/>
            <person name="Ahn J.-H."/>
            <person name="Kwon S.-W."/>
        </authorList>
    </citation>
    <scope>NUCLEOTIDE SEQUENCE [LARGE SCALE GENOMIC DNA]</scope>
    <source>
        <strain evidence="1 2">SC2-9</strain>
    </source>
</reference>
<dbReference type="RefSeq" id="WP_106683242.1">
    <property type="nucleotide sequence ID" value="NZ_CP027667.1"/>
</dbReference>
<dbReference type="Gene3D" id="3.40.50.150">
    <property type="entry name" value="Vaccinia Virus protein VP39"/>
    <property type="match status" value="1"/>
</dbReference>
<dbReference type="PANTHER" id="PTHR43861">
    <property type="entry name" value="TRANS-ACONITATE 2-METHYLTRANSFERASE-RELATED"/>
    <property type="match status" value="1"/>
</dbReference>
<gene>
    <name evidence="1" type="ORF">C6568_05420</name>
</gene>
<protein>
    <submittedName>
        <fullName evidence="1">Methyltransferase type 12</fullName>
    </submittedName>
</protein>
<dbReference type="KEGG" id="mela:C6568_05420"/>
<organism evidence="1 2">
    <name type="scientific">Melaminivora suipulveris</name>
    <dbReference type="NCBI Taxonomy" id="2109913"/>
    <lineage>
        <taxon>Bacteria</taxon>
        <taxon>Pseudomonadati</taxon>
        <taxon>Pseudomonadota</taxon>
        <taxon>Betaproteobacteria</taxon>
        <taxon>Burkholderiales</taxon>
        <taxon>Comamonadaceae</taxon>
        <taxon>Melaminivora</taxon>
    </lineage>
</organism>
<dbReference type="InterPro" id="IPR029063">
    <property type="entry name" value="SAM-dependent_MTases_sf"/>
</dbReference>
<dbReference type="GO" id="GO:0032259">
    <property type="term" value="P:methylation"/>
    <property type="evidence" value="ECO:0007669"/>
    <property type="project" value="UniProtKB-KW"/>
</dbReference>
<keyword evidence="2" id="KW-1185">Reference proteome</keyword>
<dbReference type="Proteomes" id="UP000237925">
    <property type="component" value="Chromosome"/>
</dbReference>
<accession>A0A2R3QAE6</accession>
<keyword evidence="1" id="KW-0808">Transferase</keyword>
<evidence type="ECO:0000313" key="1">
    <source>
        <dbReference type="EMBL" id="AVO48762.1"/>
    </source>
</evidence>
<dbReference type="CDD" id="cd02440">
    <property type="entry name" value="AdoMet_MTases"/>
    <property type="match status" value="1"/>
</dbReference>
<dbReference type="OrthoDB" id="9076083at2"/>
<dbReference type="EMBL" id="CP027667">
    <property type="protein sequence ID" value="AVO48762.1"/>
    <property type="molecule type" value="Genomic_DNA"/>
</dbReference>